<dbReference type="Proteomes" id="UP000188268">
    <property type="component" value="Unassembled WGS sequence"/>
</dbReference>
<sequence length="97" mass="9819">MEGKAMRVIMPFLMIALVAGQATIPTPNIPTVPGTGGGVQLPPGGGVQLPPWWWRPASPLAAACFLLAAGMLPPGGGVLLPPVLPGGSRRASPVYSL</sequence>
<organism evidence="2 3">
    <name type="scientific">Corchorus capsularis</name>
    <name type="common">Jute</name>
    <dbReference type="NCBI Taxonomy" id="210143"/>
    <lineage>
        <taxon>Eukaryota</taxon>
        <taxon>Viridiplantae</taxon>
        <taxon>Streptophyta</taxon>
        <taxon>Embryophyta</taxon>
        <taxon>Tracheophyta</taxon>
        <taxon>Spermatophyta</taxon>
        <taxon>Magnoliopsida</taxon>
        <taxon>eudicotyledons</taxon>
        <taxon>Gunneridae</taxon>
        <taxon>Pentapetalae</taxon>
        <taxon>rosids</taxon>
        <taxon>malvids</taxon>
        <taxon>Malvales</taxon>
        <taxon>Malvaceae</taxon>
        <taxon>Grewioideae</taxon>
        <taxon>Apeibeae</taxon>
        <taxon>Corchorus</taxon>
    </lineage>
</organism>
<comment type="caution">
    <text evidence="2">The sequence shown here is derived from an EMBL/GenBank/DDBJ whole genome shotgun (WGS) entry which is preliminary data.</text>
</comment>
<evidence type="ECO:0000256" key="1">
    <source>
        <dbReference type="SAM" id="SignalP"/>
    </source>
</evidence>
<gene>
    <name evidence="2" type="ORF">CCACVL1_06026</name>
</gene>
<dbReference type="EMBL" id="AWWV01007877">
    <property type="protein sequence ID" value="OMO94404.1"/>
    <property type="molecule type" value="Genomic_DNA"/>
</dbReference>
<proteinExistence type="predicted"/>
<accession>A0A1R3JHV1</accession>
<reference evidence="2 3" key="1">
    <citation type="submission" date="2013-09" db="EMBL/GenBank/DDBJ databases">
        <title>Corchorus capsularis genome sequencing.</title>
        <authorList>
            <person name="Alam M."/>
            <person name="Haque M.S."/>
            <person name="Islam M.S."/>
            <person name="Emdad E.M."/>
            <person name="Islam M.M."/>
            <person name="Ahmed B."/>
            <person name="Halim A."/>
            <person name="Hossen Q.M.M."/>
            <person name="Hossain M.Z."/>
            <person name="Ahmed R."/>
            <person name="Khan M.M."/>
            <person name="Islam R."/>
            <person name="Rashid M.M."/>
            <person name="Khan S.A."/>
            <person name="Rahman M.S."/>
            <person name="Alam M."/>
        </authorList>
    </citation>
    <scope>NUCLEOTIDE SEQUENCE [LARGE SCALE GENOMIC DNA]</scope>
    <source>
        <strain evidence="3">cv. CVL-1</strain>
        <tissue evidence="2">Whole seedling</tissue>
    </source>
</reference>
<feature type="chain" id="PRO_5012571221" evidence="1">
    <location>
        <begin position="21"/>
        <end position="97"/>
    </location>
</feature>
<name>A0A1R3JHV1_COCAP</name>
<keyword evidence="1" id="KW-0732">Signal</keyword>
<evidence type="ECO:0000313" key="2">
    <source>
        <dbReference type="EMBL" id="OMO94404.1"/>
    </source>
</evidence>
<feature type="non-terminal residue" evidence="2">
    <location>
        <position position="97"/>
    </location>
</feature>
<keyword evidence="3" id="KW-1185">Reference proteome</keyword>
<dbReference type="Gramene" id="OMO94404">
    <property type="protein sequence ID" value="OMO94404"/>
    <property type="gene ID" value="CCACVL1_06026"/>
</dbReference>
<protein>
    <submittedName>
        <fullName evidence="2">Uncharacterized protein</fullName>
    </submittedName>
</protein>
<feature type="signal peptide" evidence="1">
    <location>
        <begin position="1"/>
        <end position="20"/>
    </location>
</feature>
<dbReference type="AlphaFoldDB" id="A0A1R3JHV1"/>
<evidence type="ECO:0000313" key="3">
    <source>
        <dbReference type="Proteomes" id="UP000188268"/>
    </source>
</evidence>